<feature type="domain" description="Helicase ATP-binding" evidence="12">
    <location>
        <begin position="1036"/>
        <end position="1239"/>
    </location>
</feature>
<dbReference type="GO" id="GO:0005634">
    <property type="term" value="C:nucleus"/>
    <property type="evidence" value="ECO:0007669"/>
    <property type="project" value="UniProtKB-SubCell"/>
</dbReference>
<dbReference type="Proteomes" id="UP000283841">
    <property type="component" value="Unassembled WGS sequence"/>
</dbReference>
<evidence type="ECO:0000256" key="2">
    <source>
        <dbReference type="ARBA" id="ARBA00007025"/>
    </source>
</evidence>
<dbReference type="GeneID" id="39599003"/>
<comment type="subcellular location">
    <subcellularLocation>
        <location evidence="1">Nucleus</location>
    </subcellularLocation>
</comment>
<evidence type="ECO:0000313" key="15">
    <source>
        <dbReference type="Proteomes" id="UP000283841"/>
    </source>
</evidence>
<dbReference type="Gene3D" id="1.10.150.50">
    <property type="entry name" value="Transcription Factor, Ets-1"/>
    <property type="match status" value="1"/>
</dbReference>
<dbReference type="GO" id="GO:0005524">
    <property type="term" value="F:ATP binding"/>
    <property type="evidence" value="ECO:0007669"/>
    <property type="project" value="UniProtKB-KW"/>
</dbReference>
<feature type="region of interest" description="Disordered" evidence="10">
    <location>
        <begin position="742"/>
        <end position="769"/>
    </location>
</feature>
<keyword evidence="9" id="KW-0175">Coiled coil</keyword>
<dbReference type="EMBL" id="RCNU01000001">
    <property type="protein sequence ID" value="RWR00394.1"/>
    <property type="molecule type" value="Genomic_DNA"/>
</dbReference>
<dbReference type="PROSITE" id="PS51194">
    <property type="entry name" value="HELICASE_CTER"/>
    <property type="match status" value="1"/>
</dbReference>
<dbReference type="SUPFAM" id="SSF52540">
    <property type="entry name" value="P-loop containing nucleoside triphosphate hydrolases"/>
    <property type="match status" value="2"/>
</dbReference>
<dbReference type="PANTHER" id="PTHR45797">
    <property type="entry name" value="RAD54-LIKE"/>
    <property type="match status" value="1"/>
</dbReference>
<dbReference type="InterPro" id="IPR049730">
    <property type="entry name" value="SNF2/RAD54-like_C"/>
</dbReference>
<dbReference type="Pfam" id="PF00271">
    <property type="entry name" value="Helicase_C"/>
    <property type="match status" value="1"/>
</dbReference>
<reference evidence="14 15" key="1">
    <citation type="journal article" date="2018" name="Front. Microbiol.">
        <title>Genomic and genetic insights into a cosmopolitan fungus, Paecilomyces variotii (Eurotiales).</title>
        <authorList>
            <person name="Urquhart A.S."/>
            <person name="Mondo S.J."/>
            <person name="Makela M.R."/>
            <person name="Hane J.K."/>
            <person name="Wiebenga A."/>
            <person name="He G."/>
            <person name="Mihaltcheva S."/>
            <person name="Pangilinan J."/>
            <person name="Lipzen A."/>
            <person name="Barry K."/>
            <person name="de Vries R.P."/>
            <person name="Grigoriev I.V."/>
            <person name="Idnurm A."/>
        </authorList>
    </citation>
    <scope>NUCLEOTIDE SEQUENCE [LARGE SCALE GENOMIC DNA]</scope>
    <source>
        <strain evidence="14 15">CBS 101075</strain>
    </source>
</reference>
<evidence type="ECO:0000256" key="4">
    <source>
        <dbReference type="ARBA" id="ARBA00022801"/>
    </source>
</evidence>
<keyword evidence="7" id="KW-0238">DNA-binding</keyword>
<dbReference type="InterPro" id="IPR014001">
    <property type="entry name" value="Helicase_ATP-bd"/>
</dbReference>
<feature type="compositionally biased region" description="Polar residues" evidence="10">
    <location>
        <begin position="1781"/>
        <end position="1803"/>
    </location>
</feature>
<dbReference type="PANTHER" id="PTHR45797:SF1">
    <property type="entry name" value="HELICASE ARIP4"/>
    <property type="match status" value="1"/>
</dbReference>
<dbReference type="InterPro" id="IPR044574">
    <property type="entry name" value="ARIP4-like"/>
</dbReference>
<dbReference type="InterPro" id="IPR001660">
    <property type="entry name" value="SAM"/>
</dbReference>
<gene>
    <name evidence="14" type="ORF">C8Q69DRAFT_454744</name>
</gene>
<keyword evidence="8" id="KW-0539">Nucleus</keyword>
<sequence length="1844" mass="207701">MSSDDGDPLDWTVDQVVNCLCYSSSTPWCQSLSSAPRPDPATFEAALRENLINGETLLNDVDKDALRQDLGLRALGHRSFVLAAIRYLRQASLKYRRANALPNSLLDDRSQAASPSYFPSTASFSATGSPGTLAYSPRSLADLAPPQQLAQSAFSNSLGFYTRPTDVAASAGCHIARKPPIPSTNIATIKTPTRLQREVSGSDGPGEASQQQERAISQQADTRDGIFKTSSLRPQEQYVVGSDGKKRRRLDLRSKPETAASGMAIGTSNSLYRKKPASWYMGPNRITADELFYPILPNEDNGDGSFTILSPGFPRGHQLFVKHCLHHYYRQRPVRLSGEKGYKRWAVVPYEKPRTQGDPYHFTLYSFRNGRVTMTQEEVARWPELNTKNETGLDDSAPAFKSRDPFEYLLQKYPAKEDDEDAHPLYGESGSEGEYDDDTWREMQEDERTPSTAKEKFLSAQEIDLVMEQCVKEYEDKWRNDHLPREEAKARRIWILARKYRNRNQQTKALFLDIGLLEHRLTKIQKNIRLNEYTKVEDLKSQCQSMEQTVFSIQAQKWRISVLGQEACPPRVSIIPPKPKRVARHQSDLDEESLGSESDEIYDDDLDEFIDNDLASVDQYKADESMPIGGFSKPNRTPFSSHAQFDSSSSDSEFDAISPSGEKIKVFSERRRGVAMKMQTENKATLPSRPPPPRDQEIQWIDLTQDSPPPGVDNFDITTPPLNPLRSSPNEMTGILLKNEHHSRSPTPLHLEEADNPGTSPRSSRKDKYGSDITLPGVLDFKGLQRVDYSVLEDLHDRERLLSKLLASLPDEERNQVVDYVLSCRTSSLRKRVVEALRLWLRHGRMIRDLDEVENGVIMRTTSLYVSWTRCVAATQEGIPRRHIRNAIKQASKFPEFARELTTRLEVLAKYYGQTGGTEPRQRSTSAIAGSEQAVRGPDVDIQQASFLTPHKKRKREVKERQEVKQNHASAQLRAAIQEEQRKRLEQKMESVGVGNDDPSRQAVTFETPIIYLDPHIGRRVKPHQLRGVQFMWRELIQDEKRQGCLLAHTMGLGKTMQVISFLVTISAAASSNNPGIRAQVPACFHRSQTLILCPSSLIDNWYEEFLMWTPRTNYLGPLRKITSASAFGERIRELSAWDEEGGVLIMSYDIFRTWVHNKETKTRGRPLEFEDHVRIREQLLDGPNIIVADEAHKMKNRTAGISAAASEFRSKSRIALTGSPLANNLVDYYAMVDWIAPGYLGNFVEFKANYVEPIEEGLYADSTYSERRKSLKKLQVLKENLGPKIDRADISVLEGSLPPKVEFVITVPLTDLQKEAYDMYVNSIQAGRSEVGTARLWSWLAILSLCCNHPACFNDKLLTQSDRPRKQGRKSDDFDSEELPGDESPIQAGLSETMIASQRELFAKVDNLRAPGLSYRAEILDQIIRESVRAGDKVLVFSHSLPTLDYIEHMLRQSERRYLRLDGHTPIFSRQAATKNFNQSGSDQQVYLISTRAGGLGLNIPGANRVVIFDFSFSPTWEEQAVGRAYRLGQQKPVYVYRFIAGGTFEEVMYNKAVFKTQLSFRVVDKRNPIRWASKSAKEYLFASKPVKTEDVSGYIGKDPEVLDRIIQRDNHKMIRKIELTETFQREDNDKLTEEEKRDVREELDDEILKRNNPEAYYQKLRERQAAEAALRPPASTWGGPSSYTAPAFGQTQSFVAHAPLTQNDTAHCPPPLEPDMSLLRSQPAPVPGTSTAKLLNPLAHTNLPQGHSPATLELGASGAAPMSHDDTVRRSTQAHHVATATQNEPESNGIFQNHVPSTATVESDRTANNAESSKASSTASSGYASRINSRDPLAHMIPSGTL</sequence>
<dbReference type="SMART" id="SM00490">
    <property type="entry name" value="HELICc"/>
    <property type="match status" value="1"/>
</dbReference>
<dbReference type="STRING" id="264951.A0A443I8J7"/>
<evidence type="ECO:0000256" key="5">
    <source>
        <dbReference type="ARBA" id="ARBA00022806"/>
    </source>
</evidence>
<dbReference type="CDD" id="cd18793">
    <property type="entry name" value="SF2_C_SNF"/>
    <property type="match status" value="1"/>
</dbReference>
<dbReference type="InterPro" id="IPR001650">
    <property type="entry name" value="Helicase_C-like"/>
</dbReference>
<feature type="region of interest" description="Disordered" evidence="10">
    <location>
        <begin position="677"/>
        <end position="696"/>
    </location>
</feature>
<dbReference type="Pfam" id="PF24580">
    <property type="entry name" value="DUF7607"/>
    <property type="match status" value="1"/>
</dbReference>
<dbReference type="Gene3D" id="3.40.50.10810">
    <property type="entry name" value="Tandem AAA-ATPase domain"/>
    <property type="match status" value="1"/>
</dbReference>
<dbReference type="InterPro" id="IPR027417">
    <property type="entry name" value="P-loop_NTPase"/>
</dbReference>
<evidence type="ECO:0000259" key="11">
    <source>
        <dbReference type="PROSITE" id="PS50105"/>
    </source>
</evidence>
<name>A0A443I8J7_BYSSP</name>
<evidence type="ECO:0000256" key="3">
    <source>
        <dbReference type="ARBA" id="ARBA00022741"/>
    </source>
</evidence>
<evidence type="ECO:0000256" key="7">
    <source>
        <dbReference type="ARBA" id="ARBA00023125"/>
    </source>
</evidence>
<keyword evidence="4" id="KW-0378">Hydrolase</keyword>
<dbReference type="GO" id="GO:0004386">
    <property type="term" value="F:helicase activity"/>
    <property type="evidence" value="ECO:0007669"/>
    <property type="project" value="UniProtKB-KW"/>
</dbReference>
<feature type="region of interest" description="Disordered" evidence="10">
    <location>
        <begin position="419"/>
        <end position="453"/>
    </location>
</feature>
<keyword evidence="5 14" id="KW-0347">Helicase</keyword>
<dbReference type="InterPro" id="IPR013761">
    <property type="entry name" value="SAM/pointed_sf"/>
</dbReference>
<dbReference type="InterPro" id="IPR038718">
    <property type="entry name" value="SNF2-like_sf"/>
</dbReference>
<accession>A0A443I8J7</accession>
<protein>
    <submittedName>
        <fullName evidence="14">Putative SNF2 family helicase/ATPase</fullName>
    </submittedName>
</protein>
<feature type="domain" description="SAM" evidence="11">
    <location>
        <begin position="20"/>
        <end position="91"/>
    </location>
</feature>
<dbReference type="InterPro" id="IPR056026">
    <property type="entry name" value="DUF7607"/>
</dbReference>
<dbReference type="SUPFAM" id="SSF47769">
    <property type="entry name" value="SAM/Pointed domain"/>
    <property type="match status" value="1"/>
</dbReference>
<evidence type="ECO:0000313" key="14">
    <source>
        <dbReference type="EMBL" id="RWR00394.1"/>
    </source>
</evidence>
<dbReference type="GO" id="GO:0016887">
    <property type="term" value="F:ATP hydrolysis activity"/>
    <property type="evidence" value="ECO:0007669"/>
    <property type="project" value="InterPro"/>
</dbReference>
<evidence type="ECO:0000259" key="13">
    <source>
        <dbReference type="PROSITE" id="PS51194"/>
    </source>
</evidence>
<comment type="similarity">
    <text evidence="2">Belongs to the SNF2/RAD54 helicase family.</text>
</comment>
<dbReference type="PROSITE" id="PS50105">
    <property type="entry name" value="SAM_DOMAIN"/>
    <property type="match status" value="1"/>
</dbReference>
<feature type="region of interest" description="Disordered" evidence="10">
    <location>
        <begin position="576"/>
        <end position="602"/>
    </location>
</feature>
<feature type="compositionally biased region" description="Basic and acidic residues" evidence="10">
    <location>
        <begin position="438"/>
        <end position="453"/>
    </location>
</feature>
<evidence type="ECO:0000256" key="1">
    <source>
        <dbReference type="ARBA" id="ARBA00004123"/>
    </source>
</evidence>
<dbReference type="Pfam" id="PF00176">
    <property type="entry name" value="SNF2-rel_dom"/>
    <property type="match status" value="1"/>
</dbReference>
<feature type="compositionally biased region" description="Low complexity" evidence="10">
    <location>
        <begin position="639"/>
        <end position="657"/>
    </location>
</feature>
<evidence type="ECO:0000259" key="12">
    <source>
        <dbReference type="PROSITE" id="PS51192"/>
    </source>
</evidence>
<proteinExistence type="inferred from homology"/>
<dbReference type="GO" id="GO:0003677">
    <property type="term" value="F:DNA binding"/>
    <property type="evidence" value="ECO:0007669"/>
    <property type="project" value="UniProtKB-KW"/>
</dbReference>
<dbReference type="RefSeq" id="XP_028490038.1">
    <property type="nucleotide sequence ID" value="XM_028629726.1"/>
</dbReference>
<evidence type="ECO:0000256" key="10">
    <source>
        <dbReference type="SAM" id="MobiDB-lite"/>
    </source>
</evidence>
<comment type="caution">
    <text evidence="14">The sequence shown here is derived from an EMBL/GenBank/DDBJ whole genome shotgun (WGS) entry which is preliminary data.</text>
</comment>
<dbReference type="InterPro" id="IPR000330">
    <property type="entry name" value="SNF2_N"/>
</dbReference>
<dbReference type="PROSITE" id="PS51192">
    <property type="entry name" value="HELICASE_ATP_BIND_1"/>
    <property type="match status" value="1"/>
</dbReference>
<keyword evidence="6" id="KW-0067">ATP-binding</keyword>
<feature type="compositionally biased region" description="Polar residues" evidence="10">
    <location>
        <begin position="208"/>
        <end position="220"/>
    </location>
</feature>
<feature type="region of interest" description="Disordered" evidence="10">
    <location>
        <begin position="625"/>
        <end position="657"/>
    </location>
</feature>
<feature type="region of interest" description="Disordered" evidence="10">
    <location>
        <begin position="1741"/>
        <end position="1844"/>
    </location>
</feature>
<keyword evidence="3" id="KW-0547">Nucleotide-binding</keyword>
<dbReference type="SMART" id="SM00487">
    <property type="entry name" value="DEXDc"/>
    <property type="match status" value="1"/>
</dbReference>
<feature type="domain" description="Helicase C-terminal" evidence="13">
    <location>
        <begin position="1420"/>
        <end position="1571"/>
    </location>
</feature>
<dbReference type="Gene3D" id="3.40.50.300">
    <property type="entry name" value="P-loop containing nucleotide triphosphate hydrolases"/>
    <property type="match status" value="1"/>
</dbReference>
<feature type="region of interest" description="Disordered" evidence="10">
    <location>
        <begin position="1363"/>
        <end position="1389"/>
    </location>
</feature>
<evidence type="ECO:0000256" key="8">
    <source>
        <dbReference type="ARBA" id="ARBA00023242"/>
    </source>
</evidence>
<feature type="coiled-coil region" evidence="9">
    <location>
        <begin position="961"/>
        <end position="988"/>
    </location>
</feature>
<evidence type="ECO:0000256" key="9">
    <source>
        <dbReference type="SAM" id="Coils"/>
    </source>
</evidence>
<feature type="compositionally biased region" description="Low complexity" evidence="10">
    <location>
        <begin position="1809"/>
        <end position="1827"/>
    </location>
</feature>
<feature type="compositionally biased region" description="Basic and acidic residues" evidence="10">
    <location>
        <begin position="1363"/>
        <end position="1374"/>
    </location>
</feature>
<evidence type="ECO:0000256" key="6">
    <source>
        <dbReference type="ARBA" id="ARBA00022840"/>
    </source>
</evidence>
<organism evidence="14 15">
    <name type="scientific">Byssochlamys spectabilis</name>
    <name type="common">Paecilomyces variotii</name>
    <dbReference type="NCBI Taxonomy" id="264951"/>
    <lineage>
        <taxon>Eukaryota</taxon>
        <taxon>Fungi</taxon>
        <taxon>Dikarya</taxon>
        <taxon>Ascomycota</taxon>
        <taxon>Pezizomycotina</taxon>
        <taxon>Eurotiomycetes</taxon>
        <taxon>Eurotiomycetidae</taxon>
        <taxon>Eurotiales</taxon>
        <taxon>Thermoascaceae</taxon>
        <taxon>Paecilomyces</taxon>
    </lineage>
</organism>
<feature type="region of interest" description="Disordered" evidence="10">
    <location>
        <begin position="191"/>
        <end position="261"/>
    </location>
</feature>
<dbReference type="VEuPathDB" id="FungiDB:C8Q69DRAFT_454744"/>
<feature type="compositionally biased region" description="Acidic residues" evidence="10">
    <location>
        <begin position="589"/>
        <end position="602"/>
    </location>
</feature>
<keyword evidence="15" id="KW-1185">Reference proteome</keyword>
<dbReference type="CDD" id="cd18007">
    <property type="entry name" value="DEXHc_ATRX-like"/>
    <property type="match status" value="1"/>
</dbReference>